<dbReference type="AlphaFoldDB" id="A0A0P9CZM4"/>
<evidence type="ECO:0000313" key="1">
    <source>
        <dbReference type="EMBL" id="KPV51124.1"/>
    </source>
</evidence>
<gene>
    <name evidence="1" type="ORF">SE17_23000</name>
</gene>
<keyword evidence="2" id="KW-1185">Reference proteome</keyword>
<feature type="non-terminal residue" evidence="1">
    <location>
        <position position="81"/>
    </location>
</feature>
<dbReference type="Proteomes" id="UP000050509">
    <property type="component" value="Unassembled WGS sequence"/>
</dbReference>
<sequence length="81" mass="8749">MAREPDTARRLGGSPVIAAALLDEVFNIQEARMAALLARYERPTEGVSSLVARAQDARAREETLRLFRAIVAAGFTAPSHA</sequence>
<accession>A0A0P9CZM4</accession>
<name>A0A0P9CZM4_9CHLR</name>
<reference evidence="1 2" key="1">
    <citation type="submission" date="2015-09" db="EMBL/GenBank/DDBJ databases">
        <title>Draft genome sequence of Kouleothrix aurantiaca JCM 19913.</title>
        <authorList>
            <person name="Hemp J."/>
        </authorList>
    </citation>
    <scope>NUCLEOTIDE SEQUENCE [LARGE SCALE GENOMIC DNA]</scope>
    <source>
        <strain evidence="1 2">COM-B</strain>
    </source>
</reference>
<proteinExistence type="predicted"/>
<evidence type="ECO:0000313" key="2">
    <source>
        <dbReference type="Proteomes" id="UP000050509"/>
    </source>
</evidence>
<comment type="caution">
    <text evidence="1">The sequence shown here is derived from an EMBL/GenBank/DDBJ whole genome shotgun (WGS) entry which is preliminary data.</text>
</comment>
<dbReference type="EMBL" id="LJCR01001058">
    <property type="protein sequence ID" value="KPV51124.1"/>
    <property type="molecule type" value="Genomic_DNA"/>
</dbReference>
<organism evidence="1 2">
    <name type="scientific">Kouleothrix aurantiaca</name>
    <dbReference type="NCBI Taxonomy" id="186479"/>
    <lineage>
        <taxon>Bacteria</taxon>
        <taxon>Bacillati</taxon>
        <taxon>Chloroflexota</taxon>
        <taxon>Chloroflexia</taxon>
        <taxon>Chloroflexales</taxon>
        <taxon>Roseiflexineae</taxon>
        <taxon>Roseiflexaceae</taxon>
        <taxon>Kouleothrix</taxon>
    </lineage>
</organism>
<protein>
    <submittedName>
        <fullName evidence="1">Uncharacterized protein</fullName>
    </submittedName>
</protein>